<dbReference type="Proteomes" id="UP000016487">
    <property type="component" value="Unassembled WGS sequence"/>
</dbReference>
<comment type="caution">
    <text evidence="1">The sequence shown here is derived from an EMBL/GenBank/DDBJ whole genome shotgun (WGS) entry which is preliminary data.</text>
</comment>
<proteinExistence type="predicted"/>
<dbReference type="AlphaFoldDB" id="A0AAD4AI96"/>
<name>A0AAD4AI96_9GAMM</name>
<gene>
    <name evidence="1" type="ORF">PCIT_a4174</name>
</gene>
<evidence type="ECO:0000313" key="1">
    <source>
        <dbReference type="EMBL" id="KAF7771130.1"/>
    </source>
</evidence>
<accession>A0AAD4AI96</accession>
<evidence type="ECO:0000313" key="2">
    <source>
        <dbReference type="Proteomes" id="UP000016487"/>
    </source>
</evidence>
<reference evidence="1" key="1">
    <citation type="journal article" date="2012" name="J. Bacteriol.">
        <title>Genome sequences of type strains of seven species of the marine bacterium Pseudoalteromonas.</title>
        <authorList>
            <person name="Xie B.B."/>
            <person name="Shu Y.L."/>
            <person name="Qin Q.L."/>
            <person name="Rong J.C."/>
            <person name="Zhang X.Y."/>
            <person name="Chen X.L."/>
            <person name="Shi M."/>
            <person name="He H.L."/>
            <person name="Zhou B.C."/>
            <person name="Zhang Y.Z."/>
        </authorList>
    </citation>
    <scope>NUCLEOTIDE SEQUENCE</scope>
    <source>
        <strain evidence="1">DSM 8771</strain>
    </source>
</reference>
<reference evidence="1" key="2">
    <citation type="submission" date="2015-03" db="EMBL/GenBank/DDBJ databases">
        <title>Genome sequence of Pseudoalteromonas citrea.</title>
        <authorList>
            <person name="Xie B.-B."/>
            <person name="Rong J.-C."/>
            <person name="Qin Q.-L."/>
            <person name="Zhang Y.-Z."/>
        </authorList>
    </citation>
    <scope>NUCLEOTIDE SEQUENCE</scope>
    <source>
        <strain evidence="1">DSM 8771</strain>
    </source>
</reference>
<sequence length="42" mass="4800">MQNCSSGLISEEKNQKVVVSYQLVSKQSSIFHSLRANNIFKR</sequence>
<organism evidence="1 2">
    <name type="scientific">Pseudoalteromonas citrea</name>
    <dbReference type="NCBI Taxonomy" id="43655"/>
    <lineage>
        <taxon>Bacteria</taxon>
        <taxon>Pseudomonadati</taxon>
        <taxon>Pseudomonadota</taxon>
        <taxon>Gammaproteobacteria</taxon>
        <taxon>Alteromonadales</taxon>
        <taxon>Pseudoalteromonadaceae</taxon>
        <taxon>Pseudoalteromonas</taxon>
    </lineage>
</organism>
<dbReference type="EMBL" id="AHBZ03000017">
    <property type="protein sequence ID" value="KAF7771130.1"/>
    <property type="molecule type" value="Genomic_DNA"/>
</dbReference>
<protein>
    <submittedName>
        <fullName evidence="1">Uncharacterized protein</fullName>
    </submittedName>
</protein>